<feature type="signal peptide" evidence="1">
    <location>
        <begin position="1"/>
        <end position="17"/>
    </location>
</feature>
<dbReference type="InterPro" id="IPR007410">
    <property type="entry name" value="LpqE-like"/>
</dbReference>
<dbReference type="Gene3D" id="2.60.40.1890">
    <property type="entry name" value="PCu(A)C copper chaperone"/>
    <property type="match status" value="1"/>
</dbReference>
<evidence type="ECO:0000313" key="2">
    <source>
        <dbReference type="EMBL" id="ASP38946.1"/>
    </source>
</evidence>
<gene>
    <name evidence="2" type="ORF">CHH28_09745</name>
</gene>
<dbReference type="AlphaFoldDB" id="A0A222FK35"/>
<keyword evidence="3" id="KW-1185">Reference proteome</keyword>
<proteinExistence type="predicted"/>
<dbReference type="InterPro" id="IPR058248">
    <property type="entry name" value="Lxx211020-like"/>
</dbReference>
<reference evidence="2 3" key="1">
    <citation type="submission" date="2017-07" db="EMBL/GenBank/DDBJ databases">
        <title>Annotated genome sequence of Bacterioplanes sanyensis isolated from Red Sea.</title>
        <authorList>
            <person name="Rehman Z.U."/>
        </authorList>
    </citation>
    <scope>NUCLEOTIDE SEQUENCE [LARGE SCALE GENOMIC DNA]</scope>
    <source>
        <strain evidence="2 3">NV9</strain>
    </source>
</reference>
<dbReference type="Pfam" id="PF04314">
    <property type="entry name" value="PCuAC"/>
    <property type="match status" value="1"/>
</dbReference>
<dbReference type="EMBL" id="CP022530">
    <property type="protein sequence ID" value="ASP38946.1"/>
    <property type="molecule type" value="Genomic_DNA"/>
</dbReference>
<feature type="chain" id="PRO_5012307517" description="Copper chaperone PCu(A)C" evidence="1">
    <location>
        <begin position="18"/>
        <end position="136"/>
    </location>
</feature>
<name>A0A222FK35_9GAMM</name>
<dbReference type="KEGG" id="bsan:CHH28_09745"/>
<dbReference type="OrthoDB" id="9796962at2"/>
<dbReference type="RefSeq" id="WP_094060132.1">
    <property type="nucleotide sequence ID" value="NZ_CP022530.1"/>
</dbReference>
<evidence type="ECO:0000313" key="3">
    <source>
        <dbReference type="Proteomes" id="UP000202440"/>
    </source>
</evidence>
<dbReference type="PANTHER" id="PTHR36302">
    <property type="entry name" value="BLR7088 PROTEIN"/>
    <property type="match status" value="1"/>
</dbReference>
<dbReference type="Proteomes" id="UP000202440">
    <property type="component" value="Chromosome"/>
</dbReference>
<keyword evidence="1" id="KW-0732">Signal</keyword>
<protein>
    <recommendedName>
        <fullName evidence="4">Copper chaperone PCu(A)C</fullName>
    </recommendedName>
</protein>
<dbReference type="PANTHER" id="PTHR36302:SF1">
    <property type="entry name" value="COPPER CHAPERONE PCU(A)C"/>
    <property type="match status" value="1"/>
</dbReference>
<evidence type="ECO:0000256" key="1">
    <source>
        <dbReference type="SAM" id="SignalP"/>
    </source>
</evidence>
<sequence length="136" mass="15032">MRWSVLLGAVFCSASWACDVAIDGAYVREPIPGRHMSAGFMTVKNVGDKDLALVSARADWAGAIELHTHTHEDGVMRMRQVSSIAIPAGGEQRLESGGYHLMLMQLTLPLPEQPMMTLCFDNDHCVDQAFEIRSMR</sequence>
<accession>A0A222FK35</accession>
<organism evidence="2 3">
    <name type="scientific">Bacterioplanes sanyensis</name>
    <dbReference type="NCBI Taxonomy" id="1249553"/>
    <lineage>
        <taxon>Bacteria</taxon>
        <taxon>Pseudomonadati</taxon>
        <taxon>Pseudomonadota</taxon>
        <taxon>Gammaproteobacteria</taxon>
        <taxon>Oceanospirillales</taxon>
        <taxon>Oceanospirillaceae</taxon>
        <taxon>Bacterioplanes</taxon>
    </lineage>
</organism>
<evidence type="ECO:0008006" key="4">
    <source>
        <dbReference type="Google" id="ProtNLM"/>
    </source>
</evidence>
<dbReference type="SUPFAM" id="SSF110087">
    <property type="entry name" value="DR1885-like metal-binding protein"/>
    <property type="match status" value="1"/>
</dbReference>
<dbReference type="InterPro" id="IPR036182">
    <property type="entry name" value="PCuAC_sf"/>
</dbReference>